<dbReference type="RefSeq" id="WP_155668258.1">
    <property type="nucleotide sequence ID" value="NZ_WOCA01000004.1"/>
</dbReference>
<keyword evidence="1" id="KW-1133">Transmembrane helix</keyword>
<protein>
    <recommendedName>
        <fullName evidence="4">DUF4179 domain-containing protein</fullName>
    </recommendedName>
</protein>
<keyword evidence="3" id="KW-1185">Reference proteome</keyword>
<name>A0A6N8FF08_9BACI</name>
<gene>
    <name evidence="2" type="ORF">GMD78_07755</name>
</gene>
<dbReference type="EMBL" id="WOCA01000004">
    <property type="protein sequence ID" value="MUK88282.1"/>
    <property type="molecule type" value="Genomic_DNA"/>
</dbReference>
<evidence type="ECO:0008006" key="4">
    <source>
        <dbReference type="Google" id="ProtNLM"/>
    </source>
</evidence>
<keyword evidence="1" id="KW-0812">Transmembrane</keyword>
<evidence type="ECO:0000313" key="2">
    <source>
        <dbReference type="EMBL" id="MUK88282.1"/>
    </source>
</evidence>
<feature type="transmembrane region" description="Helical" evidence="1">
    <location>
        <begin position="41"/>
        <end position="62"/>
    </location>
</feature>
<organism evidence="2 3">
    <name type="scientific">Ornithinibacillus caprae</name>
    <dbReference type="NCBI Taxonomy" id="2678566"/>
    <lineage>
        <taxon>Bacteria</taxon>
        <taxon>Bacillati</taxon>
        <taxon>Bacillota</taxon>
        <taxon>Bacilli</taxon>
        <taxon>Bacillales</taxon>
        <taxon>Bacillaceae</taxon>
        <taxon>Ornithinibacillus</taxon>
    </lineage>
</organism>
<keyword evidence="1" id="KW-0472">Membrane</keyword>
<dbReference type="Proteomes" id="UP000469125">
    <property type="component" value="Unassembled WGS sequence"/>
</dbReference>
<evidence type="ECO:0000256" key="1">
    <source>
        <dbReference type="SAM" id="Phobius"/>
    </source>
</evidence>
<reference evidence="2 3" key="1">
    <citation type="submission" date="2019-11" db="EMBL/GenBank/DDBJ databases">
        <authorList>
            <person name="Li X."/>
        </authorList>
    </citation>
    <scope>NUCLEOTIDE SEQUENCE [LARGE SCALE GENOMIC DNA]</scope>
    <source>
        <strain evidence="2 3">L9</strain>
    </source>
</reference>
<sequence length="508" mass="58788">MSKLSKKDFDAFLGEDAYYTDQDKERFIKNINRKKPTKNHWFPQLLTSALLLGVLVIGVQFFKEDTSFLSSLTNPKPQAEYDFGEGVKTVDSWEEVEQYYLDRIPGLKRAENLGLVTKVDKIFTLNDDSTLHLDKIWYNSRQIEFFYSIGLPDPSLIPEYAPEPIISSIWVNRNEDVDIPKQQLGFYEEKNYPREGIIYKDRLYHYITTDHVFKEADNEYGVLEKINHVLNTDIRVSLFHDEITIPNVDIPVRYDKENETVLTTKMNKEVKDTDMSMKFNQLDIGVTDNFIYGDIHLPDEYNFSSLVASFSDDQNYQNESVYGVPNGPDEFMISIPTFNQIPEHINVNIDKIFVESNDSFEFSLDVTDYKEKQSSNSGRYEVNTHQKVGEFKDNSIYLEKLLYTSTGIVMTIQYEPLDKNQQLKLHADNPSVFFHNDSSYKQPLFISGQNEKGETALFGHPGSKSDDQFNVLIDREFITNSEVVDISVENLLYEINVDQSIEIPVSSE</sequence>
<accession>A0A6N8FF08</accession>
<proteinExistence type="predicted"/>
<comment type="caution">
    <text evidence="2">The sequence shown here is derived from an EMBL/GenBank/DDBJ whole genome shotgun (WGS) entry which is preliminary data.</text>
</comment>
<dbReference type="AlphaFoldDB" id="A0A6N8FF08"/>
<evidence type="ECO:0000313" key="3">
    <source>
        <dbReference type="Proteomes" id="UP000469125"/>
    </source>
</evidence>